<protein>
    <submittedName>
        <fullName evidence="2">Uncharacterized protein</fullName>
    </submittedName>
</protein>
<feature type="compositionally biased region" description="Polar residues" evidence="1">
    <location>
        <begin position="204"/>
        <end position="235"/>
    </location>
</feature>
<organism evidence="2 3">
    <name type="scientific">Pyrenophora seminiperda CCB06</name>
    <dbReference type="NCBI Taxonomy" id="1302712"/>
    <lineage>
        <taxon>Eukaryota</taxon>
        <taxon>Fungi</taxon>
        <taxon>Dikarya</taxon>
        <taxon>Ascomycota</taxon>
        <taxon>Pezizomycotina</taxon>
        <taxon>Dothideomycetes</taxon>
        <taxon>Pleosporomycetidae</taxon>
        <taxon>Pleosporales</taxon>
        <taxon>Pleosporineae</taxon>
        <taxon>Pleosporaceae</taxon>
        <taxon>Pyrenophora</taxon>
    </lineage>
</organism>
<dbReference type="AlphaFoldDB" id="A0A3M7LYY1"/>
<name>A0A3M7LYY1_9PLEO</name>
<evidence type="ECO:0000256" key="1">
    <source>
        <dbReference type="SAM" id="MobiDB-lite"/>
    </source>
</evidence>
<gene>
    <name evidence="2" type="ORF">GMOD_00001376</name>
</gene>
<sequence>MGPEVFANTNREKAGHRRPESTYHVNGRNSTEKALPLPPMDGNPLHTPPTDSRLYAVNVNINKSMIFDDDMMNAVNALRATETPRHSGTSRVPTPRYRFEEYIPVSNTPPISISPAPAPAPDLKRQDSEYELDQYPRKMESRSVHTASISEISYISDSGPPSPIVDNIAPQLPLPDIPPPSPRLSFRSYDWYQDIIGEPPTPTVPSRSPARTPTQATFSESLSPSSNQKSAQLESSLMPAPLSPGLHTTTLGLHLHPSSAALPSPTSANFRLSPTVYIPPPPSRREPSPAPSIIAMPGRGSARTSVRTSVRASVRASLRASALSTMTRHTLESRNWVPEDGLYLSEEGESTPYEYDTFGRKSEDSRPTSYSPL</sequence>
<evidence type="ECO:0000313" key="3">
    <source>
        <dbReference type="Proteomes" id="UP000265663"/>
    </source>
</evidence>
<reference evidence="2 3" key="1">
    <citation type="journal article" date="2014" name="PLoS ONE">
        <title>De novo Genome Assembly of the Fungal Plant Pathogen Pyrenophora semeniperda.</title>
        <authorList>
            <person name="Soliai M.M."/>
            <person name="Meyer S.E."/>
            <person name="Udall J.A."/>
            <person name="Elzinga D.E."/>
            <person name="Hermansen R.A."/>
            <person name="Bodily P.M."/>
            <person name="Hart A.A."/>
            <person name="Coleman C.E."/>
        </authorList>
    </citation>
    <scope>NUCLEOTIDE SEQUENCE [LARGE SCALE GENOMIC DNA]</scope>
    <source>
        <strain evidence="2 3">CCB06</strain>
        <tissue evidence="2">Mycelium</tissue>
    </source>
</reference>
<feature type="region of interest" description="Disordered" evidence="1">
    <location>
        <begin position="278"/>
        <end position="307"/>
    </location>
</feature>
<feature type="region of interest" description="Disordered" evidence="1">
    <location>
        <begin position="337"/>
        <end position="373"/>
    </location>
</feature>
<dbReference type="OrthoDB" id="3795730at2759"/>
<proteinExistence type="predicted"/>
<dbReference type="EMBL" id="KE747810">
    <property type="protein sequence ID" value="RMZ67453.1"/>
    <property type="molecule type" value="Genomic_DNA"/>
</dbReference>
<feature type="region of interest" description="Disordered" evidence="1">
    <location>
        <begin position="196"/>
        <end position="251"/>
    </location>
</feature>
<evidence type="ECO:0000313" key="2">
    <source>
        <dbReference type="EMBL" id="RMZ67453.1"/>
    </source>
</evidence>
<accession>A0A3M7LYY1</accession>
<feature type="compositionally biased region" description="Basic and acidic residues" evidence="1">
    <location>
        <begin position="10"/>
        <end position="21"/>
    </location>
</feature>
<keyword evidence="3" id="KW-1185">Reference proteome</keyword>
<feature type="compositionally biased region" description="Basic and acidic residues" evidence="1">
    <location>
        <begin position="357"/>
        <end position="366"/>
    </location>
</feature>
<feature type="region of interest" description="Disordered" evidence="1">
    <location>
        <begin position="1"/>
        <end position="49"/>
    </location>
</feature>
<dbReference type="Proteomes" id="UP000265663">
    <property type="component" value="Unassembled WGS sequence"/>
</dbReference>